<evidence type="ECO:0000256" key="4">
    <source>
        <dbReference type="SAM" id="Phobius"/>
    </source>
</evidence>
<dbReference type="Proteomes" id="UP000647172">
    <property type="component" value="Unassembled WGS sequence"/>
</dbReference>
<evidence type="ECO:0000256" key="3">
    <source>
        <dbReference type="SAM" id="MobiDB-lite"/>
    </source>
</evidence>
<dbReference type="PRINTS" id="PR00922">
    <property type="entry name" value="DADACBPTASE3"/>
</dbReference>
<reference evidence="5" key="1">
    <citation type="submission" date="2021-01" db="EMBL/GenBank/DDBJ databases">
        <title>Whole genome shotgun sequence of Actinoplanes nipponensis NBRC 14063.</title>
        <authorList>
            <person name="Komaki H."/>
            <person name="Tamura T."/>
        </authorList>
    </citation>
    <scope>NUCLEOTIDE SEQUENCE</scope>
    <source>
        <strain evidence="5">NBRC 14063</strain>
    </source>
</reference>
<feature type="compositionally biased region" description="Pro residues" evidence="3">
    <location>
        <begin position="31"/>
        <end position="44"/>
    </location>
</feature>
<comment type="similarity">
    <text evidence="1">Belongs to the peptidase S13 family.</text>
</comment>
<dbReference type="Gene3D" id="3.40.710.10">
    <property type="entry name" value="DD-peptidase/beta-lactamase superfamily"/>
    <property type="match status" value="2"/>
</dbReference>
<proteinExistence type="inferred from homology"/>
<dbReference type="AlphaFoldDB" id="A0A919MTT3"/>
<dbReference type="GO" id="GO:0004185">
    <property type="term" value="F:serine-type carboxypeptidase activity"/>
    <property type="evidence" value="ECO:0007669"/>
    <property type="project" value="InterPro"/>
</dbReference>
<protein>
    <submittedName>
        <fullName evidence="5">D-alanyl-D-alanine carboxypeptidase/D-alanyl-D-alanine-endopeptidase</fullName>
    </submittedName>
</protein>
<sequence length="541" mass="53303">MNIAHPAPQAAQTSPAPQAPPPPGPVAADPPAQPGGPVPGPVIPPEGVAAAAQPGTGRSRRTVVLSVVAALVLVLVAAAGVLVVRPGPVDGWLAGGPAPTPAPSATPDPTPTPVLAAADASAAAPTAAGVRAAIAPLLKAGPLGPRVNVSVADVATGESLFEQNADTMTTPASTTKLLTAATVLSARGPAYRLATRAVAGARPGEVVLVGGGDPTLSVGAKGQFPGAARLDKLAAQVKAALGGQAPTKVLIDTSLYRGPLTAVGWDGDVIGGGQVAKIQPLMTNAGRIQPVHNEFGGDPRFADPALAAGRAFAKQLGLAPGAVSTGTAPAAADPATPSAAASAAPGVAPAPGAELGRVESPPLVHVVDWMLEQSDNVIAEALARQVALAADAEPSFTGAAEAMRAELGELGLPADEVNLYDASGLSRKNGISPKLLTDLLTLAAGGKQPQLSAMFGGLPVAGWSGTLRTRFVTPAPNRIGQGLVRAKTGTLTGVNTISGQLVTEGGRLLVFAIMADATGESVAARQALDKIAAKLVTCGCS</sequence>
<dbReference type="InterPro" id="IPR012338">
    <property type="entry name" value="Beta-lactam/transpept-like"/>
</dbReference>
<dbReference type="PANTHER" id="PTHR30023">
    <property type="entry name" value="D-ALANYL-D-ALANINE CARBOXYPEPTIDASE"/>
    <property type="match status" value="1"/>
</dbReference>
<name>A0A919MTT3_9ACTN</name>
<evidence type="ECO:0000313" key="6">
    <source>
        <dbReference type="Proteomes" id="UP000647172"/>
    </source>
</evidence>
<dbReference type="Pfam" id="PF02113">
    <property type="entry name" value="Peptidase_S13"/>
    <property type="match status" value="2"/>
</dbReference>
<gene>
    <name evidence="5" type="ORF">Ani05nite_29790</name>
</gene>
<keyword evidence="5" id="KW-0645">Protease</keyword>
<keyword evidence="4" id="KW-0812">Transmembrane</keyword>
<accession>A0A919MTT3</accession>
<keyword evidence="4" id="KW-0472">Membrane</keyword>
<comment type="caution">
    <text evidence="5">The sequence shown here is derived from an EMBL/GenBank/DDBJ whole genome shotgun (WGS) entry which is preliminary data.</text>
</comment>
<keyword evidence="5" id="KW-0121">Carboxypeptidase</keyword>
<organism evidence="5 6">
    <name type="scientific">Actinoplanes nipponensis</name>
    <dbReference type="NCBI Taxonomy" id="135950"/>
    <lineage>
        <taxon>Bacteria</taxon>
        <taxon>Bacillati</taxon>
        <taxon>Actinomycetota</taxon>
        <taxon>Actinomycetes</taxon>
        <taxon>Micromonosporales</taxon>
        <taxon>Micromonosporaceae</taxon>
        <taxon>Actinoplanes</taxon>
    </lineage>
</organism>
<feature type="region of interest" description="Disordered" evidence="3">
    <location>
        <begin position="323"/>
        <end position="353"/>
    </location>
</feature>
<keyword evidence="4" id="KW-1133">Transmembrane helix</keyword>
<dbReference type="GO" id="GO:0000270">
    <property type="term" value="P:peptidoglycan metabolic process"/>
    <property type="evidence" value="ECO:0007669"/>
    <property type="project" value="TreeGrafter"/>
</dbReference>
<dbReference type="Gene3D" id="3.50.80.20">
    <property type="entry name" value="D-Ala-D-Ala carboxypeptidase C, peptidase S13"/>
    <property type="match status" value="1"/>
</dbReference>
<evidence type="ECO:0000313" key="5">
    <source>
        <dbReference type="EMBL" id="GIE49445.1"/>
    </source>
</evidence>
<dbReference type="SUPFAM" id="SSF56601">
    <property type="entry name" value="beta-lactamase/transpeptidase-like"/>
    <property type="match status" value="1"/>
</dbReference>
<dbReference type="GO" id="GO:0006508">
    <property type="term" value="P:proteolysis"/>
    <property type="evidence" value="ECO:0007669"/>
    <property type="project" value="InterPro"/>
</dbReference>
<evidence type="ECO:0000256" key="1">
    <source>
        <dbReference type="ARBA" id="ARBA00006096"/>
    </source>
</evidence>
<feature type="transmembrane region" description="Helical" evidence="4">
    <location>
        <begin position="63"/>
        <end position="84"/>
    </location>
</feature>
<dbReference type="NCBIfam" id="TIGR00666">
    <property type="entry name" value="PBP4"/>
    <property type="match status" value="1"/>
</dbReference>
<dbReference type="InterPro" id="IPR000667">
    <property type="entry name" value="Peptidase_S13"/>
</dbReference>
<feature type="compositionally biased region" description="Low complexity" evidence="3">
    <location>
        <begin position="1"/>
        <end position="16"/>
    </location>
</feature>
<keyword evidence="2" id="KW-0378">Hydrolase</keyword>
<dbReference type="EMBL" id="BOMQ01000035">
    <property type="protein sequence ID" value="GIE49445.1"/>
    <property type="molecule type" value="Genomic_DNA"/>
</dbReference>
<evidence type="ECO:0000256" key="2">
    <source>
        <dbReference type="ARBA" id="ARBA00022801"/>
    </source>
</evidence>
<feature type="compositionally biased region" description="Low complexity" evidence="3">
    <location>
        <begin position="324"/>
        <end position="353"/>
    </location>
</feature>
<feature type="region of interest" description="Disordered" evidence="3">
    <location>
        <begin position="1"/>
        <end position="56"/>
    </location>
</feature>
<dbReference type="PANTHER" id="PTHR30023:SF0">
    <property type="entry name" value="PENICILLIN-SENSITIVE CARBOXYPEPTIDASE A"/>
    <property type="match status" value="1"/>
</dbReference>
<keyword evidence="6" id="KW-1185">Reference proteome</keyword>